<dbReference type="InParanoid" id="A0A4W3H8N2"/>
<accession>A0A4W3H8N2</accession>
<dbReference type="Ensembl" id="ENSCMIT00000006463.1">
    <property type="protein sequence ID" value="ENSCMIP00000006254.1"/>
    <property type="gene ID" value="ENSCMIG00000003598.1"/>
</dbReference>
<feature type="domain" description="WW" evidence="2">
    <location>
        <begin position="456"/>
        <end position="490"/>
    </location>
</feature>
<evidence type="ECO:0000256" key="1">
    <source>
        <dbReference type="SAM" id="MobiDB-lite"/>
    </source>
</evidence>
<feature type="compositionally biased region" description="Low complexity" evidence="1">
    <location>
        <begin position="16"/>
        <end position="27"/>
    </location>
</feature>
<dbReference type="SUPFAM" id="SSF51045">
    <property type="entry name" value="WW domain"/>
    <property type="match status" value="2"/>
</dbReference>
<feature type="region of interest" description="Disordered" evidence="1">
    <location>
        <begin position="1"/>
        <end position="58"/>
    </location>
</feature>
<dbReference type="PANTHER" id="PTHR46697:SF1">
    <property type="entry name" value="FORMIN-BINDING PROTEIN 4"/>
    <property type="match status" value="1"/>
</dbReference>
<feature type="region of interest" description="Disordered" evidence="1">
    <location>
        <begin position="210"/>
        <end position="263"/>
    </location>
</feature>
<dbReference type="SMART" id="SM00456">
    <property type="entry name" value="WW"/>
    <property type="match status" value="2"/>
</dbReference>
<dbReference type="STRING" id="7868.ENSCMIP00000006254"/>
<reference evidence="4" key="3">
    <citation type="journal article" date="2014" name="Nature">
        <title>Elephant shark genome provides unique insights into gnathostome evolution.</title>
        <authorList>
            <consortium name="International Elephant Shark Genome Sequencing Consortium"/>
            <person name="Venkatesh B."/>
            <person name="Lee A.P."/>
            <person name="Ravi V."/>
            <person name="Maurya A.K."/>
            <person name="Lian M.M."/>
            <person name="Swann J.B."/>
            <person name="Ohta Y."/>
            <person name="Flajnik M.F."/>
            <person name="Sutoh Y."/>
            <person name="Kasahara M."/>
            <person name="Hoon S."/>
            <person name="Gangu V."/>
            <person name="Roy S.W."/>
            <person name="Irimia M."/>
            <person name="Korzh V."/>
            <person name="Kondrychyn I."/>
            <person name="Lim Z.W."/>
            <person name="Tay B.H."/>
            <person name="Tohari S."/>
            <person name="Kong K.W."/>
            <person name="Ho S."/>
            <person name="Lorente-Galdos B."/>
            <person name="Quilez J."/>
            <person name="Marques-Bonet T."/>
            <person name="Raney B.J."/>
            <person name="Ingham P.W."/>
            <person name="Tay A."/>
            <person name="Hillier L.W."/>
            <person name="Minx P."/>
            <person name="Boehm T."/>
            <person name="Wilson R.K."/>
            <person name="Brenner S."/>
            <person name="Warren W.C."/>
        </authorList>
    </citation>
    <scope>NUCLEOTIDE SEQUENCE [LARGE SCALE GENOMIC DNA]</scope>
</reference>
<feature type="region of interest" description="Disordered" evidence="1">
    <location>
        <begin position="489"/>
        <end position="521"/>
    </location>
</feature>
<dbReference type="InterPro" id="IPR053076">
    <property type="entry name" value="WW_domain_protein"/>
</dbReference>
<organism evidence="3 4">
    <name type="scientific">Callorhinchus milii</name>
    <name type="common">Ghost shark</name>
    <dbReference type="NCBI Taxonomy" id="7868"/>
    <lineage>
        <taxon>Eukaryota</taxon>
        <taxon>Metazoa</taxon>
        <taxon>Chordata</taxon>
        <taxon>Craniata</taxon>
        <taxon>Vertebrata</taxon>
        <taxon>Chondrichthyes</taxon>
        <taxon>Holocephali</taxon>
        <taxon>Chimaeriformes</taxon>
        <taxon>Callorhinchidae</taxon>
        <taxon>Callorhinchus</taxon>
    </lineage>
</organism>
<feature type="compositionally biased region" description="Acidic residues" evidence="1">
    <location>
        <begin position="489"/>
        <end position="498"/>
    </location>
</feature>
<reference evidence="4" key="1">
    <citation type="journal article" date="2006" name="Science">
        <title>Ancient noncoding elements conserved in the human genome.</title>
        <authorList>
            <person name="Venkatesh B."/>
            <person name="Kirkness E.F."/>
            <person name="Loh Y.H."/>
            <person name="Halpern A.L."/>
            <person name="Lee A.P."/>
            <person name="Johnson J."/>
            <person name="Dandona N."/>
            <person name="Viswanathan L.D."/>
            <person name="Tay A."/>
            <person name="Venter J.C."/>
            <person name="Strausberg R.L."/>
            <person name="Brenner S."/>
        </authorList>
    </citation>
    <scope>NUCLEOTIDE SEQUENCE [LARGE SCALE GENOMIC DNA]</scope>
</reference>
<feature type="region of interest" description="Disordered" evidence="1">
    <location>
        <begin position="139"/>
        <end position="159"/>
    </location>
</feature>
<name>A0A4W3H8N2_CALMI</name>
<dbReference type="PROSITE" id="PS01159">
    <property type="entry name" value="WW_DOMAIN_1"/>
    <property type="match status" value="1"/>
</dbReference>
<dbReference type="PROSITE" id="PS50020">
    <property type="entry name" value="WW_DOMAIN_2"/>
    <property type="match status" value="2"/>
</dbReference>
<dbReference type="Gene3D" id="2.20.70.10">
    <property type="match status" value="2"/>
</dbReference>
<feature type="domain" description="WW" evidence="2">
    <location>
        <begin position="84"/>
        <end position="112"/>
    </location>
</feature>
<dbReference type="Proteomes" id="UP000314986">
    <property type="component" value="Unassembled WGS sequence"/>
</dbReference>
<protein>
    <submittedName>
        <fullName evidence="3">Formin binding protein 4</fullName>
    </submittedName>
</protein>
<feature type="compositionally biased region" description="Acidic residues" evidence="1">
    <location>
        <begin position="246"/>
        <end position="256"/>
    </location>
</feature>
<feature type="compositionally biased region" description="Polar residues" evidence="1">
    <location>
        <begin position="42"/>
        <end position="54"/>
    </location>
</feature>
<evidence type="ECO:0000313" key="3">
    <source>
        <dbReference type="Ensembl" id="ENSCMIP00000006254.1"/>
    </source>
</evidence>
<evidence type="ECO:0000259" key="2">
    <source>
        <dbReference type="PROSITE" id="PS50020"/>
    </source>
</evidence>
<proteinExistence type="predicted"/>
<dbReference type="PANTHER" id="PTHR46697">
    <property type="entry name" value="FORMIN-BINDING PROTEIN 4"/>
    <property type="match status" value="1"/>
</dbReference>
<feature type="compositionally biased region" description="Polar residues" evidence="1">
    <location>
        <begin position="284"/>
        <end position="308"/>
    </location>
</feature>
<dbReference type="OMA" id="DHENELH"/>
<reference evidence="3" key="4">
    <citation type="submission" date="2025-08" db="UniProtKB">
        <authorList>
            <consortium name="Ensembl"/>
        </authorList>
    </citation>
    <scope>IDENTIFICATION</scope>
</reference>
<keyword evidence="4" id="KW-1185">Reference proteome</keyword>
<feature type="compositionally biased region" description="Acidic residues" evidence="1">
    <location>
        <begin position="210"/>
        <end position="230"/>
    </location>
</feature>
<feature type="compositionally biased region" description="Polar residues" evidence="1">
    <location>
        <begin position="511"/>
        <end position="521"/>
    </location>
</feature>
<dbReference type="CDD" id="cd00201">
    <property type="entry name" value="WW"/>
    <property type="match status" value="2"/>
</dbReference>
<feature type="region of interest" description="Disordered" evidence="1">
    <location>
        <begin position="276"/>
        <end position="311"/>
    </location>
</feature>
<reference evidence="4" key="2">
    <citation type="journal article" date="2007" name="PLoS Biol.">
        <title>Survey sequencing and comparative analysis of the elephant shark (Callorhinchus milii) genome.</title>
        <authorList>
            <person name="Venkatesh B."/>
            <person name="Kirkness E.F."/>
            <person name="Loh Y.H."/>
            <person name="Halpern A.L."/>
            <person name="Lee A.P."/>
            <person name="Johnson J."/>
            <person name="Dandona N."/>
            <person name="Viswanathan L.D."/>
            <person name="Tay A."/>
            <person name="Venter J.C."/>
            <person name="Strausberg R.L."/>
            <person name="Brenner S."/>
        </authorList>
    </citation>
    <scope>NUCLEOTIDE SEQUENCE [LARGE SCALE GENOMIC DNA]</scope>
</reference>
<dbReference type="AlphaFoldDB" id="A0A4W3H8N2"/>
<dbReference type="InterPro" id="IPR001202">
    <property type="entry name" value="WW_dom"/>
</dbReference>
<evidence type="ECO:0000313" key="4">
    <source>
        <dbReference type="Proteomes" id="UP000314986"/>
    </source>
</evidence>
<dbReference type="Pfam" id="PF00397">
    <property type="entry name" value="WW"/>
    <property type="match status" value="2"/>
</dbReference>
<dbReference type="GeneTree" id="ENSGT00390000003450"/>
<sequence>MAEIDAITAPTPPAAETPARPSASPVLTPTPPRPEPKPATAQKPTASATDSTGKSGVAATGTGADWHYDTQYSLAGVNVEMGDWQEVWDENTGCYYYWNVQSNEVTWELPQDLATQVQGMPYQDSSAVLSARDVESGYQPPAVYLPEQPVPKPDTRPLKKKDVNEGIFALASEKEEQVGVAACLLAPLIPEEVKKAEEKWRKKVICQEDQEVEEGKEEDGAGEGEEEGGQEEQPSGTGTGPHSQESGEEAEEEKEEEYTRELELVLERKKAELRALEEGDASVAGSSPRSDSSQTVLQEGQVSDSSKNLNRKGKWQALTRILSPERNSMCESAERPSTPDSLLCPETVPEKLSTDAVETESDTEGAAEKGAVPKPPLEEKEDEKRELKFQIAELANTLSSKLEFLGINRQNISNFHFLLLQIETRITDWREGALNGQYLKRKLQEADCQIKHYESNASPKGWSCHWDREHRRYFYLNEQTGASQWEFPDVEDEEDPAESDSKANVGKSGAVNDSSNPLSQATGEHIPLRTLSSPTHPPPAPVTENPCVFLFCWPAGWVFDTCRN</sequence>
<dbReference type="FunFam" id="2.20.70.10:FF:000056">
    <property type="entry name" value="Formin binding protein 4"/>
    <property type="match status" value="1"/>
</dbReference>
<dbReference type="InterPro" id="IPR036020">
    <property type="entry name" value="WW_dom_sf"/>
</dbReference>
<feature type="region of interest" description="Disordered" evidence="1">
    <location>
        <begin position="326"/>
        <end position="383"/>
    </location>
</feature>
<reference evidence="3" key="5">
    <citation type="submission" date="2025-09" db="UniProtKB">
        <authorList>
            <consortium name="Ensembl"/>
        </authorList>
    </citation>
    <scope>IDENTIFICATION</scope>
</reference>